<accession>A0ABQ5TA75</accession>
<gene>
    <name evidence="1" type="ORF">GCM10017620_26770</name>
</gene>
<sequence length="123" mass="13289">MVTAGGAMDNFAIAAIALALIFQAEEPPPGVCKVPEPPPVIRPTKPERPAVPACVDEARSRHNCRASVIAVYNRQMETYAAAFDGYVTQMNGYVDALNRYIAEVNTYASCERRAIGADRFIAG</sequence>
<evidence type="ECO:0000313" key="2">
    <source>
        <dbReference type="Proteomes" id="UP001143509"/>
    </source>
</evidence>
<organism evidence="1 2">
    <name type="scientific">Brevundimonas intermedia</name>
    <dbReference type="NCBI Taxonomy" id="74315"/>
    <lineage>
        <taxon>Bacteria</taxon>
        <taxon>Pseudomonadati</taxon>
        <taxon>Pseudomonadota</taxon>
        <taxon>Alphaproteobacteria</taxon>
        <taxon>Caulobacterales</taxon>
        <taxon>Caulobacteraceae</taxon>
        <taxon>Brevundimonas</taxon>
    </lineage>
</organism>
<name>A0ABQ5TA75_9CAUL</name>
<reference evidence="1" key="1">
    <citation type="journal article" date="2014" name="Int. J. Syst. Evol. Microbiol.">
        <title>Complete genome of a new Firmicutes species belonging to the dominant human colonic microbiota ('Ruminococcus bicirculans') reveals two chromosomes and a selective capacity to utilize plant glucans.</title>
        <authorList>
            <consortium name="NISC Comparative Sequencing Program"/>
            <person name="Wegmann U."/>
            <person name="Louis P."/>
            <person name="Goesmann A."/>
            <person name="Henrissat B."/>
            <person name="Duncan S.H."/>
            <person name="Flint H.J."/>
        </authorList>
    </citation>
    <scope>NUCLEOTIDE SEQUENCE</scope>
    <source>
        <strain evidence="1">VKM B-1499</strain>
    </source>
</reference>
<comment type="caution">
    <text evidence="1">The sequence shown here is derived from an EMBL/GenBank/DDBJ whole genome shotgun (WGS) entry which is preliminary data.</text>
</comment>
<dbReference type="Proteomes" id="UP001143509">
    <property type="component" value="Unassembled WGS sequence"/>
</dbReference>
<evidence type="ECO:0000313" key="1">
    <source>
        <dbReference type="EMBL" id="GLK49704.1"/>
    </source>
</evidence>
<proteinExistence type="predicted"/>
<keyword evidence="2" id="KW-1185">Reference proteome</keyword>
<dbReference type="EMBL" id="BSFD01000010">
    <property type="protein sequence ID" value="GLK49704.1"/>
    <property type="molecule type" value="Genomic_DNA"/>
</dbReference>
<evidence type="ECO:0008006" key="3">
    <source>
        <dbReference type="Google" id="ProtNLM"/>
    </source>
</evidence>
<protein>
    <recommendedName>
        <fullName evidence="3">DUF1311 domain-containing protein</fullName>
    </recommendedName>
</protein>
<reference evidence="1" key="2">
    <citation type="submission" date="2023-01" db="EMBL/GenBank/DDBJ databases">
        <authorList>
            <person name="Sun Q."/>
            <person name="Evtushenko L."/>
        </authorList>
    </citation>
    <scope>NUCLEOTIDE SEQUENCE</scope>
    <source>
        <strain evidence="1">VKM B-1499</strain>
    </source>
</reference>